<reference evidence="1 2" key="1">
    <citation type="submission" date="2022-03" db="EMBL/GenBank/DDBJ databases">
        <title>Genome data of Colletotrichum spp.</title>
        <authorList>
            <person name="Utami Y.D."/>
            <person name="Hiruma K."/>
        </authorList>
    </citation>
    <scope>NUCLEOTIDE SEQUENCE [LARGE SCALE GENOMIC DNA]</scope>
    <source>
        <strain evidence="1 2">MAFF 239500</strain>
    </source>
</reference>
<dbReference type="EMBL" id="BQXU01000003">
    <property type="protein sequence ID" value="GKT41630.1"/>
    <property type="molecule type" value="Genomic_DNA"/>
</dbReference>
<comment type="caution">
    <text evidence="1">The sequence shown here is derived from an EMBL/GenBank/DDBJ whole genome shotgun (WGS) entry which is preliminary data.</text>
</comment>
<evidence type="ECO:0000313" key="1">
    <source>
        <dbReference type="EMBL" id="GKT41630.1"/>
    </source>
</evidence>
<dbReference type="GeneID" id="73322613"/>
<accession>A0AA37NWS5</accession>
<sequence length="140" mass="16210">MTCIAADYINLWDELKPQPCSELWDQARQKQTDRWPNSPNRNYYVDYLDQRAKELGRDVADVRTSSAREDAAVRDKEPTTTWLATGIFAHEFSLLNSYPDGSVYSVVGQANAAKWELLICSSEEMRRRAREENGLRLYED</sequence>
<organism evidence="1 2">
    <name type="scientific">Colletotrichum spaethianum</name>
    <dbReference type="NCBI Taxonomy" id="700344"/>
    <lineage>
        <taxon>Eukaryota</taxon>
        <taxon>Fungi</taxon>
        <taxon>Dikarya</taxon>
        <taxon>Ascomycota</taxon>
        <taxon>Pezizomycotina</taxon>
        <taxon>Sordariomycetes</taxon>
        <taxon>Hypocreomycetidae</taxon>
        <taxon>Glomerellales</taxon>
        <taxon>Glomerellaceae</taxon>
        <taxon>Colletotrichum</taxon>
        <taxon>Colletotrichum spaethianum species complex</taxon>
    </lineage>
</organism>
<evidence type="ECO:0000313" key="2">
    <source>
        <dbReference type="Proteomes" id="UP001055115"/>
    </source>
</evidence>
<dbReference type="AlphaFoldDB" id="A0AA37NWS5"/>
<proteinExistence type="predicted"/>
<name>A0AA37NWS5_9PEZI</name>
<dbReference type="Proteomes" id="UP001055115">
    <property type="component" value="Unassembled WGS sequence"/>
</dbReference>
<gene>
    <name evidence="1" type="ORF">ColSpa_01811</name>
</gene>
<protein>
    <submittedName>
        <fullName evidence="1">Uncharacterized protein</fullName>
    </submittedName>
</protein>
<dbReference type="RefSeq" id="XP_049123980.1">
    <property type="nucleotide sequence ID" value="XM_049268023.1"/>
</dbReference>
<keyword evidence="2" id="KW-1185">Reference proteome</keyword>